<name>A0A2G9HB81_9LAMI</name>
<organism evidence="2 3">
    <name type="scientific">Handroanthus impetiginosus</name>
    <dbReference type="NCBI Taxonomy" id="429701"/>
    <lineage>
        <taxon>Eukaryota</taxon>
        <taxon>Viridiplantae</taxon>
        <taxon>Streptophyta</taxon>
        <taxon>Embryophyta</taxon>
        <taxon>Tracheophyta</taxon>
        <taxon>Spermatophyta</taxon>
        <taxon>Magnoliopsida</taxon>
        <taxon>eudicotyledons</taxon>
        <taxon>Gunneridae</taxon>
        <taxon>Pentapetalae</taxon>
        <taxon>asterids</taxon>
        <taxon>lamiids</taxon>
        <taxon>Lamiales</taxon>
        <taxon>Bignoniaceae</taxon>
        <taxon>Crescentiina</taxon>
        <taxon>Tabebuia alliance</taxon>
        <taxon>Handroanthus</taxon>
    </lineage>
</organism>
<gene>
    <name evidence="2" type="ORF">CDL12_12571</name>
</gene>
<evidence type="ECO:0000259" key="1">
    <source>
        <dbReference type="Pfam" id="PF06974"/>
    </source>
</evidence>
<dbReference type="InterPro" id="IPR045034">
    <property type="entry name" value="O-acyltransferase_WSD1-like"/>
</dbReference>
<dbReference type="Pfam" id="PF06974">
    <property type="entry name" value="WS_DGAT_C"/>
    <property type="match status" value="1"/>
</dbReference>
<sequence>MDVKEGEVLPMSPSSQYLKSSALSLTILAVLELQFPFDDSMFMSLLKEVFLPINPRFSSIMVTERKGVKKWKKVEVNLKDHVYTPIFPSNMSIEYYDECFTEYLSKVSMEQLPQNRPFWEIHILKYPTKNAASNLIFKPHHSLGDGYSLMGALLSCVQRIDNPLMPLTFPSRQSCARPNDNFPLFRWVPRFFTGVVHTAYDFGSSLFKSTLVKDDKSPVRSGGQGVEFRPIVTITTTFCIDQIKQIKTSLKVSTLVKDDKSPVRSGGQGVEFRPIVTITTTFCIDQIKQIKTSLKVTINDVITGVIIFGTRLYMQKTREGSERARSTALVLLNTRAVQGYKSVDEMVKPGSKMPWGNRFAFLQVSMPRMTDEEQQNPLIFVKKPRRMIKRQRNSAAVYLTGQFLNLIRKIRGPEATARYIHGTLKNTSMAISNMMGPVEQMALANQPVKGLYFVVAGPPQSLSVTMISYVGKLRIAVTVEKGFIDQNKLKSCIEYAFEVIYKAALESAPPTKS</sequence>
<dbReference type="Proteomes" id="UP000231279">
    <property type="component" value="Unassembled WGS sequence"/>
</dbReference>
<reference evidence="3" key="1">
    <citation type="journal article" date="2018" name="Gigascience">
        <title>Genome assembly of the Pink Ipe (Handroanthus impetiginosus, Bignoniaceae), a highly valued, ecologically keystone Neotropical timber forest tree.</title>
        <authorList>
            <person name="Silva-Junior O.B."/>
            <person name="Grattapaglia D."/>
            <person name="Novaes E."/>
            <person name="Collevatti R.G."/>
        </authorList>
    </citation>
    <scope>NUCLEOTIDE SEQUENCE [LARGE SCALE GENOMIC DNA]</scope>
    <source>
        <strain evidence="3">cv. UFG-1</strain>
    </source>
</reference>
<accession>A0A2G9HB81</accession>
<dbReference type="GO" id="GO:0008374">
    <property type="term" value="F:O-acyltransferase activity"/>
    <property type="evidence" value="ECO:0007669"/>
    <property type="project" value="InterPro"/>
</dbReference>
<evidence type="ECO:0000313" key="3">
    <source>
        <dbReference type="Proteomes" id="UP000231279"/>
    </source>
</evidence>
<feature type="domain" description="O-acyltransferase WSD1 C-terminal" evidence="1">
    <location>
        <begin position="355"/>
        <end position="500"/>
    </location>
</feature>
<protein>
    <recommendedName>
        <fullName evidence="1">O-acyltransferase WSD1 C-terminal domain-containing protein</fullName>
    </recommendedName>
</protein>
<dbReference type="InterPro" id="IPR009721">
    <property type="entry name" value="O-acyltransferase_WSD1_C"/>
</dbReference>
<comment type="caution">
    <text evidence="2">The sequence shown here is derived from an EMBL/GenBank/DDBJ whole genome shotgun (WGS) entry which is preliminary data.</text>
</comment>
<dbReference type="EMBL" id="NKXS01002213">
    <property type="protein sequence ID" value="PIN14797.1"/>
    <property type="molecule type" value="Genomic_DNA"/>
</dbReference>
<keyword evidence="3" id="KW-1185">Reference proteome</keyword>
<evidence type="ECO:0000313" key="2">
    <source>
        <dbReference type="EMBL" id="PIN14797.1"/>
    </source>
</evidence>
<dbReference type="GO" id="GO:0005886">
    <property type="term" value="C:plasma membrane"/>
    <property type="evidence" value="ECO:0007669"/>
    <property type="project" value="TreeGrafter"/>
</dbReference>
<dbReference type="AlphaFoldDB" id="A0A2G9HB81"/>
<dbReference type="GO" id="GO:0019432">
    <property type="term" value="P:triglyceride biosynthetic process"/>
    <property type="evidence" value="ECO:0007669"/>
    <property type="project" value="TreeGrafter"/>
</dbReference>
<dbReference type="STRING" id="429701.A0A2G9HB81"/>
<proteinExistence type="predicted"/>
<dbReference type="PANTHER" id="PTHR31650:SF51">
    <property type="entry name" value="O-ACYLTRANSFERASE WSD1-LIKE ISOFORM X1"/>
    <property type="match status" value="1"/>
</dbReference>
<dbReference type="OrthoDB" id="619536at2759"/>
<dbReference type="PANTHER" id="PTHR31650">
    <property type="entry name" value="O-ACYLTRANSFERASE (WSD1-LIKE) FAMILY PROTEIN"/>
    <property type="match status" value="1"/>
</dbReference>